<dbReference type="SUPFAM" id="SSF55331">
    <property type="entry name" value="Tautomerase/MIF"/>
    <property type="match status" value="1"/>
</dbReference>
<evidence type="ECO:0000313" key="2">
    <source>
        <dbReference type="Proteomes" id="UP000638732"/>
    </source>
</evidence>
<accession>A0A965ZHJ0</accession>
<protein>
    <submittedName>
        <fullName evidence="1">Tautomerase</fullName>
    </submittedName>
</protein>
<name>A0A965ZHJ0_9SPHI</name>
<organism evidence="1 2">
    <name type="scientific">Mucilaginibacter agri</name>
    <dbReference type="NCBI Taxonomy" id="2695265"/>
    <lineage>
        <taxon>Bacteria</taxon>
        <taxon>Pseudomonadati</taxon>
        <taxon>Bacteroidota</taxon>
        <taxon>Sphingobacteriia</taxon>
        <taxon>Sphingobacteriales</taxon>
        <taxon>Sphingobacteriaceae</taxon>
        <taxon>Mucilaginibacter</taxon>
    </lineage>
</organism>
<dbReference type="EMBL" id="WWEO01000042">
    <property type="protein sequence ID" value="NCD70212.1"/>
    <property type="molecule type" value="Genomic_DNA"/>
</dbReference>
<dbReference type="RefSeq" id="WP_166586175.1">
    <property type="nucleotide sequence ID" value="NZ_WWEO01000042.1"/>
</dbReference>
<dbReference type="Gene3D" id="3.30.429.10">
    <property type="entry name" value="Macrophage Migration Inhibitory Factor"/>
    <property type="match status" value="1"/>
</dbReference>
<reference evidence="1" key="1">
    <citation type="submission" date="2020-01" db="EMBL/GenBank/DDBJ databases">
        <authorList>
            <person name="Seo Y.L."/>
        </authorList>
    </citation>
    <scope>NUCLEOTIDE SEQUENCE</scope>
    <source>
        <strain evidence="1">R11</strain>
    </source>
</reference>
<proteinExistence type="predicted"/>
<sequence>MPYLQLEVTKTYPTAVKQELAKQMGEIYARIMNASVKRITVTIRELGEGSVWRCSEGEPYPAAILMCDIRAGRSVEVRTELSKALVAVINELLQLEVNALNIEFTQHTGDEMYHQWMGSFSNDWSPDEMV</sequence>
<gene>
    <name evidence="1" type="ORF">GSY63_12660</name>
</gene>
<dbReference type="AlphaFoldDB" id="A0A965ZHJ0"/>
<reference evidence="1" key="2">
    <citation type="submission" date="2020-10" db="EMBL/GenBank/DDBJ databases">
        <title>Mucilaginibacter sp. nov., isolated from soil.</title>
        <authorList>
            <person name="Jeon C.O."/>
        </authorList>
    </citation>
    <scope>NUCLEOTIDE SEQUENCE</scope>
    <source>
        <strain evidence="1">R11</strain>
    </source>
</reference>
<dbReference type="Proteomes" id="UP000638732">
    <property type="component" value="Unassembled WGS sequence"/>
</dbReference>
<evidence type="ECO:0000313" key="1">
    <source>
        <dbReference type="EMBL" id="NCD70212.1"/>
    </source>
</evidence>
<dbReference type="InterPro" id="IPR014347">
    <property type="entry name" value="Tautomerase/MIF_sf"/>
</dbReference>
<keyword evidence="2" id="KW-1185">Reference proteome</keyword>
<comment type="caution">
    <text evidence="1">The sequence shown here is derived from an EMBL/GenBank/DDBJ whole genome shotgun (WGS) entry which is preliminary data.</text>
</comment>